<proteinExistence type="inferred from homology"/>
<evidence type="ECO:0000256" key="2">
    <source>
        <dbReference type="ARBA" id="ARBA00022649"/>
    </source>
</evidence>
<protein>
    <submittedName>
        <fullName evidence="8">YcfA-like protein</fullName>
    </submittedName>
</protein>
<evidence type="ECO:0000313" key="8">
    <source>
        <dbReference type="EMBL" id="EEP28802.1"/>
    </source>
</evidence>
<dbReference type="STRING" id="626523.GCWU000342_00144"/>
<dbReference type="InterPro" id="IPR012933">
    <property type="entry name" value="HicA_mRNA_interferase"/>
</dbReference>
<name>C4G849_9FIRM</name>
<dbReference type="Proteomes" id="UP000003494">
    <property type="component" value="Unassembled WGS sequence"/>
</dbReference>
<evidence type="ECO:0000256" key="4">
    <source>
        <dbReference type="ARBA" id="ARBA00022759"/>
    </source>
</evidence>
<accession>C4G849</accession>
<evidence type="ECO:0000313" key="9">
    <source>
        <dbReference type="Proteomes" id="UP000003494"/>
    </source>
</evidence>
<dbReference type="AlphaFoldDB" id="C4G849"/>
<dbReference type="GO" id="GO:0004519">
    <property type="term" value="F:endonuclease activity"/>
    <property type="evidence" value="ECO:0007669"/>
    <property type="project" value="UniProtKB-KW"/>
</dbReference>
<dbReference type="GO" id="GO:0003729">
    <property type="term" value="F:mRNA binding"/>
    <property type="evidence" value="ECO:0007669"/>
    <property type="project" value="InterPro"/>
</dbReference>
<keyword evidence="4" id="KW-0255">Endonuclease</keyword>
<keyword evidence="6" id="KW-0694">RNA-binding</keyword>
<dbReference type="EMBL" id="ACIP02000001">
    <property type="protein sequence ID" value="EEP28802.1"/>
    <property type="molecule type" value="Genomic_DNA"/>
</dbReference>
<comment type="caution">
    <text evidence="8">The sequence shown here is derived from an EMBL/GenBank/DDBJ whole genome shotgun (WGS) entry which is preliminary data.</text>
</comment>
<dbReference type="Pfam" id="PF07927">
    <property type="entry name" value="HicA_toxin"/>
    <property type="match status" value="1"/>
</dbReference>
<gene>
    <name evidence="8" type="ORF">GCWU000342_00144</name>
</gene>
<comment type="similarity">
    <text evidence="1">Belongs to the HicA mRNA interferase family.</text>
</comment>
<keyword evidence="3" id="KW-0540">Nuclease</keyword>
<dbReference type="GO" id="GO:0016787">
    <property type="term" value="F:hydrolase activity"/>
    <property type="evidence" value="ECO:0007669"/>
    <property type="project" value="UniProtKB-KW"/>
</dbReference>
<dbReference type="Gene3D" id="3.30.920.30">
    <property type="entry name" value="Hypothetical protein"/>
    <property type="match status" value="1"/>
</dbReference>
<organism evidence="8 9">
    <name type="scientific">Shuttleworthella satelles DSM 14600</name>
    <dbReference type="NCBI Taxonomy" id="626523"/>
    <lineage>
        <taxon>Bacteria</taxon>
        <taxon>Bacillati</taxon>
        <taxon>Bacillota</taxon>
        <taxon>Clostridia</taxon>
        <taxon>Lachnospirales</taxon>
        <taxon>Lachnospiraceae</taxon>
        <taxon>Shuttleworthella</taxon>
    </lineage>
</organism>
<keyword evidence="2" id="KW-1277">Toxin-antitoxin system</keyword>
<dbReference type="HOGENOM" id="CLU_164851_7_2_9"/>
<evidence type="ECO:0000256" key="1">
    <source>
        <dbReference type="ARBA" id="ARBA00006620"/>
    </source>
</evidence>
<dbReference type="SUPFAM" id="SSF54786">
    <property type="entry name" value="YcfA/nrd intein domain"/>
    <property type="match status" value="1"/>
</dbReference>
<reference evidence="8" key="1">
    <citation type="submission" date="2009-04" db="EMBL/GenBank/DDBJ databases">
        <authorList>
            <person name="Weinstock G."/>
            <person name="Sodergren E."/>
            <person name="Clifton S."/>
            <person name="Fulton L."/>
            <person name="Fulton B."/>
            <person name="Courtney L."/>
            <person name="Fronick C."/>
            <person name="Harrison M."/>
            <person name="Strong C."/>
            <person name="Farmer C."/>
            <person name="Delahaunty K."/>
            <person name="Markovic C."/>
            <person name="Hall O."/>
            <person name="Minx P."/>
            <person name="Tomlinson C."/>
            <person name="Mitreva M."/>
            <person name="Nelson J."/>
            <person name="Hou S."/>
            <person name="Wollam A."/>
            <person name="Pepin K.H."/>
            <person name="Johnson M."/>
            <person name="Bhonagiri V."/>
            <person name="Nash W.E."/>
            <person name="Warren W."/>
            <person name="Chinwalla A."/>
            <person name="Mardis E.R."/>
            <person name="Wilson R.K."/>
        </authorList>
    </citation>
    <scope>NUCLEOTIDE SEQUENCE [LARGE SCALE GENOMIC DNA]</scope>
    <source>
        <strain evidence="8">DSM 14600</strain>
    </source>
</reference>
<evidence type="ECO:0000256" key="5">
    <source>
        <dbReference type="ARBA" id="ARBA00022801"/>
    </source>
</evidence>
<sequence length="66" mass="7849">MISVKSEEKMKQKDLIKKLTEAGFEFSSHGGNHDIYVRGKDREVIPRHREVNERLARSILKKWRLE</sequence>
<keyword evidence="9" id="KW-1185">Reference proteome</keyword>
<dbReference type="InterPro" id="IPR038570">
    <property type="entry name" value="HicA_sf"/>
</dbReference>
<keyword evidence="7" id="KW-0346">Stress response</keyword>
<evidence type="ECO:0000256" key="3">
    <source>
        <dbReference type="ARBA" id="ARBA00022722"/>
    </source>
</evidence>
<dbReference type="eggNOG" id="ENOG5032ZZ5">
    <property type="taxonomic scope" value="Bacteria"/>
</dbReference>
<keyword evidence="5" id="KW-0378">Hydrolase</keyword>
<evidence type="ECO:0000256" key="7">
    <source>
        <dbReference type="ARBA" id="ARBA00023016"/>
    </source>
</evidence>
<evidence type="ECO:0000256" key="6">
    <source>
        <dbReference type="ARBA" id="ARBA00022884"/>
    </source>
</evidence>